<keyword evidence="3 4" id="KW-0949">S-adenosyl-L-methionine</keyword>
<dbReference type="PROSITE" id="PS01231">
    <property type="entry name" value="TRMA_2"/>
    <property type="match status" value="1"/>
</dbReference>
<dbReference type="InterPro" id="IPR030391">
    <property type="entry name" value="MeTrfase_TrmA_CS"/>
</dbReference>
<dbReference type="Proteomes" id="UP000010847">
    <property type="component" value="Chromosome"/>
</dbReference>
<dbReference type="Gene3D" id="3.40.50.150">
    <property type="entry name" value="Vaccinia Virus protein VP39"/>
    <property type="match status" value="1"/>
</dbReference>
<dbReference type="KEGG" id="dmt:DESME_04735"/>
<dbReference type="FunFam" id="3.40.50.150:FF:000009">
    <property type="entry name" value="23S rRNA (Uracil(1939)-C(5))-methyltransferase RlmD"/>
    <property type="match status" value="1"/>
</dbReference>
<dbReference type="HOGENOM" id="CLU_014689_7_1_9"/>
<evidence type="ECO:0000256" key="5">
    <source>
        <dbReference type="PROSITE-ProRule" id="PRU10015"/>
    </source>
</evidence>
<dbReference type="PROSITE" id="PS50926">
    <property type="entry name" value="TRAM"/>
    <property type="match status" value="1"/>
</dbReference>
<accession>W0EB47</accession>
<dbReference type="STRING" id="871968.DESME_04735"/>
<dbReference type="InterPro" id="IPR030390">
    <property type="entry name" value="MeTrfase_TrmA_AS"/>
</dbReference>
<dbReference type="SUPFAM" id="SSF53335">
    <property type="entry name" value="S-adenosyl-L-methionine-dependent methyltransferases"/>
    <property type="match status" value="1"/>
</dbReference>
<dbReference type="RefSeq" id="WP_006715040.1">
    <property type="nucleotide sequence ID" value="NZ_CP007032.1"/>
</dbReference>
<dbReference type="InterPro" id="IPR012340">
    <property type="entry name" value="NA-bd_OB-fold"/>
</dbReference>
<feature type="binding site" evidence="4">
    <location>
        <position position="280"/>
    </location>
    <ligand>
        <name>S-adenosyl-L-methionine</name>
        <dbReference type="ChEBI" id="CHEBI:59789"/>
    </ligand>
</feature>
<gene>
    <name evidence="7" type="ORF">DESME_04735</name>
</gene>
<dbReference type="InterPro" id="IPR002792">
    <property type="entry name" value="TRAM_dom"/>
</dbReference>
<evidence type="ECO:0000256" key="2">
    <source>
        <dbReference type="ARBA" id="ARBA00022679"/>
    </source>
</evidence>
<dbReference type="GO" id="GO:0070475">
    <property type="term" value="P:rRNA base methylation"/>
    <property type="evidence" value="ECO:0007669"/>
    <property type="project" value="TreeGrafter"/>
</dbReference>
<dbReference type="OrthoDB" id="9804590at2"/>
<dbReference type="Pfam" id="PF01938">
    <property type="entry name" value="TRAM"/>
    <property type="match status" value="1"/>
</dbReference>
<dbReference type="AlphaFoldDB" id="W0EB47"/>
<dbReference type="GO" id="GO:0070041">
    <property type="term" value="F:rRNA (uridine-C5-)-methyltransferase activity"/>
    <property type="evidence" value="ECO:0007669"/>
    <property type="project" value="TreeGrafter"/>
</dbReference>
<feature type="domain" description="TRAM" evidence="6">
    <location>
        <begin position="6"/>
        <end position="67"/>
    </location>
</feature>
<dbReference type="InterPro" id="IPR029063">
    <property type="entry name" value="SAM-dependent_MTases_sf"/>
</dbReference>
<dbReference type="NCBIfam" id="TIGR00479">
    <property type="entry name" value="rumA"/>
    <property type="match status" value="1"/>
</dbReference>
<dbReference type="Gene3D" id="2.40.50.140">
    <property type="entry name" value="Nucleic acid-binding proteins"/>
    <property type="match status" value="1"/>
</dbReference>
<dbReference type="InterPro" id="IPR010280">
    <property type="entry name" value="U5_MeTrfase_fam"/>
</dbReference>
<evidence type="ECO:0000256" key="4">
    <source>
        <dbReference type="PROSITE-ProRule" id="PRU01024"/>
    </source>
</evidence>
<feature type="binding site" evidence="4">
    <location>
        <position position="309"/>
    </location>
    <ligand>
        <name>S-adenosyl-L-methionine</name>
        <dbReference type="ChEBI" id="CHEBI:59789"/>
    </ligand>
</feature>
<dbReference type="PANTHER" id="PTHR11061">
    <property type="entry name" value="RNA M5U METHYLTRANSFERASE"/>
    <property type="match status" value="1"/>
</dbReference>
<dbReference type="Pfam" id="PF05958">
    <property type="entry name" value="tRNA_U5-meth_tr"/>
    <property type="match status" value="1"/>
</dbReference>
<evidence type="ECO:0000256" key="3">
    <source>
        <dbReference type="ARBA" id="ARBA00022691"/>
    </source>
</evidence>
<evidence type="ECO:0000259" key="6">
    <source>
        <dbReference type="PROSITE" id="PS50926"/>
    </source>
</evidence>
<dbReference type="Gene3D" id="2.40.50.1070">
    <property type="match status" value="1"/>
</dbReference>
<organism evidence="7 8">
    <name type="scientific">Desulfitobacterium metallireducens DSM 15288</name>
    <dbReference type="NCBI Taxonomy" id="871968"/>
    <lineage>
        <taxon>Bacteria</taxon>
        <taxon>Bacillati</taxon>
        <taxon>Bacillota</taxon>
        <taxon>Clostridia</taxon>
        <taxon>Eubacteriales</taxon>
        <taxon>Desulfitobacteriaceae</taxon>
        <taxon>Desulfitobacterium</taxon>
    </lineage>
</organism>
<dbReference type="SUPFAM" id="SSF50249">
    <property type="entry name" value="Nucleic acid-binding proteins"/>
    <property type="match status" value="1"/>
</dbReference>
<proteinExistence type="inferred from homology"/>
<dbReference type="eggNOG" id="COG2265">
    <property type="taxonomic scope" value="Bacteria"/>
</dbReference>
<feature type="binding site" evidence="4">
    <location>
        <position position="375"/>
    </location>
    <ligand>
        <name>S-adenosyl-L-methionine</name>
        <dbReference type="ChEBI" id="CHEBI:59789"/>
    </ligand>
</feature>
<dbReference type="PROSITE" id="PS01230">
    <property type="entry name" value="TRMA_1"/>
    <property type="match status" value="1"/>
</dbReference>
<evidence type="ECO:0000313" key="8">
    <source>
        <dbReference type="Proteomes" id="UP000010847"/>
    </source>
</evidence>
<sequence length="445" mass="50705">MKEINNSYNKKNESIIIECLRISSDGSGVGYDQEGKATFIPGMLPGEKGQVLVTERKKSWQRAQLLSLENEVKERMNPPCPVFEVCGGCQLQHLDYAETLKWKESWVRDALERIGKINLEHVNVYPTLGMEEPWRYRNKVRLHRSASGELGYYQEKSRETVEFPDCLLISESMNEWVRKIRDGRKETSRPLVNALDKIRNITFRENSKGDGMIIFDSMSMTDIPPEILVSLKEVMSADPKIQSVWGINHQGVPELLWGQEFLTEEILGLTFNLSPLAFLQVNPLQTQKLYSTVLDWTNITEESQVWDLYSGIGTITLALAQRARKVWGIEENPYAVEDAKINADLNHISNAEFLQGKVEDVLLQIPQSPDIVVLDPPRAGVHSRVLNSLIEVKPERIIYVSCDPGTLARDAGILQRAGYFVKKVQPVDMFPWTQHVETVVLIERK</sequence>
<feature type="binding site" evidence="4">
    <location>
        <position position="330"/>
    </location>
    <ligand>
        <name>S-adenosyl-L-methionine</name>
        <dbReference type="ChEBI" id="CHEBI:59789"/>
    </ligand>
</feature>
<protein>
    <submittedName>
        <fullName evidence="7">23S rRNA methyltransferase</fullName>
    </submittedName>
</protein>
<feature type="active site" evidence="5">
    <location>
        <position position="402"/>
    </location>
</feature>
<dbReference type="PROSITE" id="PS51687">
    <property type="entry name" value="SAM_MT_RNA_M5U"/>
    <property type="match status" value="1"/>
</dbReference>
<keyword evidence="8" id="KW-1185">Reference proteome</keyword>
<keyword evidence="2 4" id="KW-0808">Transferase</keyword>
<dbReference type="EMBL" id="CP007032">
    <property type="protein sequence ID" value="AHF06444.1"/>
    <property type="molecule type" value="Genomic_DNA"/>
</dbReference>
<comment type="similarity">
    <text evidence="4">Belongs to the class I-like SAM-binding methyltransferase superfamily. RNA M5U methyltransferase family.</text>
</comment>
<name>W0EB47_9FIRM</name>
<reference evidence="7 8" key="1">
    <citation type="submission" date="2013-12" db="EMBL/GenBank/DDBJ databases">
        <authorList>
            <consortium name="DOE Joint Genome Institute"/>
            <person name="Smidt H."/>
            <person name="Huntemann M."/>
            <person name="Han J."/>
            <person name="Chen A."/>
            <person name="Kyrpides N."/>
            <person name="Mavromatis K."/>
            <person name="Markowitz V."/>
            <person name="Palaniappan K."/>
            <person name="Ivanova N."/>
            <person name="Schaumberg A."/>
            <person name="Pati A."/>
            <person name="Liolios K."/>
            <person name="Nordberg H.P."/>
            <person name="Cantor M.N."/>
            <person name="Hua S.X."/>
            <person name="Woyke T."/>
        </authorList>
    </citation>
    <scope>NUCLEOTIDE SEQUENCE [LARGE SCALE GENOMIC DNA]</scope>
    <source>
        <strain evidence="8">DSM 15288</strain>
    </source>
</reference>
<feature type="active site" description="Nucleophile" evidence="4">
    <location>
        <position position="402"/>
    </location>
</feature>
<dbReference type="PANTHER" id="PTHR11061:SF30">
    <property type="entry name" value="TRNA (URACIL(54)-C(5))-METHYLTRANSFERASE"/>
    <property type="match status" value="1"/>
</dbReference>
<evidence type="ECO:0000256" key="1">
    <source>
        <dbReference type="ARBA" id="ARBA00022603"/>
    </source>
</evidence>
<dbReference type="CDD" id="cd02440">
    <property type="entry name" value="AdoMet_MTases"/>
    <property type="match status" value="1"/>
</dbReference>
<keyword evidence="1 4" id="KW-0489">Methyltransferase</keyword>
<evidence type="ECO:0000313" key="7">
    <source>
        <dbReference type="EMBL" id="AHF06444.1"/>
    </source>
</evidence>